<dbReference type="EMBL" id="PGOL01002008">
    <property type="protein sequence ID" value="PKI51460.1"/>
    <property type="molecule type" value="Genomic_DNA"/>
</dbReference>
<feature type="compositionally biased region" description="Pro residues" evidence="1">
    <location>
        <begin position="1"/>
        <end position="14"/>
    </location>
</feature>
<sequence length="237" mass="26413">MPPVLDDAPPPVLDEPPHEQPHEPMARKPGRKDMKHYSPSMFSTDEVIPRISTSRAVSTACIIYKFFDNPRSREQAEKCRGGGIHWPEGAFFPSRAPLAPAATEQRILTELPWTPATRTSPRSARSSVSTPRASSTEPAHSVKGLFRKIPPPTHCHHCAARNAAAGSKRLFRVLMSVATDQKVFTAICFDRTARVIFGCSADEFFDFAKLHPFARKTSFSSILVVHIHIRLIALIYF</sequence>
<feature type="compositionally biased region" description="Low complexity" evidence="1">
    <location>
        <begin position="114"/>
        <end position="136"/>
    </location>
</feature>
<evidence type="ECO:0000256" key="1">
    <source>
        <dbReference type="SAM" id="MobiDB-lite"/>
    </source>
</evidence>
<gene>
    <name evidence="2" type="ORF">CRG98_028171</name>
</gene>
<protein>
    <submittedName>
        <fullName evidence="2">Uncharacterized protein</fullName>
    </submittedName>
</protein>
<organism evidence="2 3">
    <name type="scientific">Punica granatum</name>
    <name type="common">Pomegranate</name>
    <dbReference type="NCBI Taxonomy" id="22663"/>
    <lineage>
        <taxon>Eukaryota</taxon>
        <taxon>Viridiplantae</taxon>
        <taxon>Streptophyta</taxon>
        <taxon>Embryophyta</taxon>
        <taxon>Tracheophyta</taxon>
        <taxon>Spermatophyta</taxon>
        <taxon>Magnoliopsida</taxon>
        <taxon>eudicotyledons</taxon>
        <taxon>Gunneridae</taxon>
        <taxon>Pentapetalae</taxon>
        <taxon>rosids</taxon>
        <taxon>malvids</taxon>
        <taxon>Myrtales</taxon>
        <taxon>Lythraceae</taxon>
        <taxon>Punica</taxon>
    </lineage>
</organism>
<dbReference type="Proteomes" id="UP000233551">
    <property type="component" value="Unassembled WGS sequence"/>
</dbReference>
<feature type="region of interest" description="Disordered" evidence="1">
    <location>
        <begin position="1"/>
        <end position="39"/>
    </location>
</feature>
<reference evidence="2 3" key="1">
    <citation type="submission" date="2017-11" db="EMBL/GenBank/DDBJ databases">
        <title>De-novo sequencing of pomegranate (Punica granatum L.) genome.</title>
        <authorList>
            <person name="Akparov Z."/>
            <person name="Amiraslanov A."/>
            <person name="Hajiyeva S."/>
            <person name="Abbasov M."/>
            <person name="Kaur K."/>
            <person name="Hamwieh A."/>
            <person name="Solovyev V."/>
            <person name="Salamov A."/>
            <person name="Braich B."/>
            <person name="Kosarev P."/>
            <person name="Mahmoud A."/>
            <person name="Hajiyev E."/>
            <person name="Babayeva S."/>
            <person name="Izzatullayeva V."/>
            <person name="Mammadov A."/>
            <person name="Mammadov A."/>
            <person name="Sharifova S."/>
            <person name="Ojaghi J."/>
            <person name="Eynullazada K."/>
            <person name="Bayramov B."/>
            <person name="Abdulazimova A."/>
            <person name="Shahmuradov I."/>
        </authorList>
    </citation>
    <scope>NUCLEOTIDE SEQUENCE [LARGE SCALE GENOMIC DNA]</scope>
    <source>
        <strain evidence="3">cv. AG2017</strain>
        <tissue evidence="2">Leaf</tissue>
    </source>
</reference>
<evidence type="ECO:0000313" key="3">
    <source>
        <dbReference type="Proteomes" id="UP000233551"/>
    </source>
</evidence>
<accession>A0A2I0J6A9</accession>
<proteinExistence type="predicted"/>
<dbReference type="AlphaFoldDB" id="A0A2I0J6A9"/>
<feature type="compositionally biased region" description="Basic and acidic residues" evidence="1">
    <location>
        <begin position="15"/>
        <end position="36"/>
    </location>
</feature>
<comment type="caution">
    <text evidence="2">The sequence shown here is derived from an EMBL/GenBank/DDBJ whole genome shotgun (WGS) entry which is preliminary data.</text>
</comment>
<feature type="region of interest" description="Disordered" evidence="1">
    <location>
        <begin position="109"/>
        <end position="141"/>
    </location>
</feature>
<evidence type="ECO:0000313" key="2">
    <source>
        <dbReference type="EMBL" id="PKI51460.1"/>
    </source>
</evidence>
<name>A0A2I0J6A9_PUNGR</name>
<keyword evidence="3" id="KW-1185">Reference proteome</keyword>